<proteinExistence type="predicted"/>
<dbReference type="AlphaFoldDB" id="A0AAV4H1F1"/>
<keyword evidence="3" id="KW-1185">Reference proteome</keyword>
<sequence>MERGREREAESRQEAEGSHALNETDSSIVRLEWGIKPGCRQTEEEVALEMGVLQVARAGKRVKRKAIKVQRLTKVNPGRCLASPQSHQSDENMDRPIPPTWSGFLLHRLMQTVSIPCKYKLA</sequence>
<dbReference type="Proteomes" id="UP000762676">
    <property type="component" value="Unassembled WGS sequence"/>
</dbReference>
<dbReference type="EMBL" id="BMAT01005364">
    <property type="protein sequence ID" value="GFR91852.1"/>
    <property type="molecule type" value="Genomic_DNA"/>
</dbReference>
<feature type="compositionally biased region" description="Basic and acidic residues" evidence="1">
    <location>
        <begin position="1"/>
        <end position="17"/>
    </location>
</feature>
<evidence type="ECO:0000313" key="2">
    <source>
        <dbReference type="EMBL" id="GFR91852.1"/>
    </source>
</evidence>
<comment type="caution">
    <text evidence="2">The sequence shown here is derived from an EMBL/GenBank/DDBJ whole genome shotgun (WGS) entry which is preliminary data.</text>
</comment>
<reference evidence="2 3" key="1">
    <citation type="journal article" date="2021" name="Elife">
        <title>Chloroplast acquisition without the gene transfer in kleptoplastic sea slugs, Plakobranchus ocellatus.</title>
        <authorList>
            <person name="Maeda T."/>
            <person name="Takahashi S."/>
            <person name="Yoshida T."/>
            <person name="Shimamura S."/>
            <person name="Takaki Y."/>
            <person name="Nagai Y."/>
            <person name="Toyoda A."/>
            <person name="Suzuki Y."/>
            <person name="Arimoto A."/>
            <person name="Ishii H."/>
            <person name="Satoh N."/>
            <person name="Nishiyama T."/>
            <person name="Hasebe M."/>
            <person name="Maruyama T."/>
            <person name="Minagawa J."/>
            <person name="Obokata J."/>
            <person name="Shigenobu S."/>
        </authorList>
    </citation>
    <scope>NUCLEOTIDE SEQUENCE [LARGE SCALE GENOMIC DNA]</scope>
</reference>
<organism evidence="2 3">
    <name type="scientific">Elysia marginata</name>
    <dbReference type="NCBI Taxonomy" id="1093978"/>
    <lineage>
        <taxon>Eukaryota</taxon>
        <taxon>Metazoa</taxon>
        <taxon>Spiralia</taxon>
        <taxon>Lophotrochozoa</taxon>
        <taxon>Mollusca</taxon>
        <taxon>Gastropoda</taxon>
        <taxon>Heterobranchia</taxon>
        <taxon>Euthyneura</taxon>
        <taxon>Panpulmonata</taxon>
        <taxon>Sacoglossa</taxon>
        <taxon>Placobranchoidea</taxon>
        <taxon>Plakobranchidae</taxon>
        <taxon>Elysia</taxon>
    </lineage>
</organism>
<evidence type="ECO:0000313" key="3">
    <source>
        <dbReference type="Proteomes" id="UP000762676"/>
    </source>
</evidence>
<gene>
    <name evidence="2" type="ORF">ElyMa_002603100</name>
</gene>
<accession>A0AAV4H1F1</accession>
<evidence type="ECO:0000256" key="1">
    <source>
        <dbReference type="SAM" id="MobiDB-lite"/>
    </source>
</evidence>
<feature type="region of interest" description="Disordered" evidence="1">
    <location>
        <begin position="1"/>
        <end position="23"/>
    </location>
</feature>
<protein>
    <submittedName>
        <fullName evidence="2">Uncharacterized protein</fullName>
    </submittedName>
</protein>
<name>A0AAV4H1F1_9GAST</name>